<feature type="non-terminal residue" evidence="1">
    <location>
        <position position="113"/>
    </location>
</feature>
<evidence type="ECO:0000313" key="2">
    <source>
        <dbReference type="Proteomes" id="UP000000311"/>
    </source>
</evidence>
<accession>E2ARQ6</accession>
<reference evidence="1 2" key="1">
    <citation type="journal article" date="2010" name="Science">
        <title>Genomic comparison of the ants Camponotus floridanus and Harpegnathos saltator.</title>
        <authorList>
            <person name="Bonasio R."/>
            <person name="Zhang G."/>
            <person name="Ye C."/>
            <person name="Mutti N.S."/>
            <person name="Fang X."/>
            <person name="Qin N."/>
            <person name="Donahue G."/>
            <person name="Yang P."/>
            <person name="Li Q."/>
            <person name="Li C."/>
            <person name="Zhang P."/>
            <person name="Huang Z."/>
            <person name="Berger S.L."/>
            <person name="Reinberg D."/>
            <person name="Wang J."/>
            <person name="Liebig J."/>
        </authorList>
    </citation>
    <scope>NUCLEOTIDE SEQUENCE [LARGE SCALE GENOMIC DNA]</scope>
    <source>
        <strain evidence="2">C129</strain>
    </source>
</reference>
<dbReference type="InParanoid" id="E2ARQ6"/>
<feature type="non-terminal residue" evidence="1">
    <location>
        <position position="1"/>
    </location>
</feature>
<keyword evidence="2" id="KW-1185">Reference proteome</keyword>
<dbReference type="EMBL" id="GL442164">
    <property type="protein sequence ID" value="EFN63887.1"/>
    <property type="molecule type" value="Genomic_DNA"/>
</dbReference>
<dbReference type="PANTHER" id="PTHR47018">
    <property type="entry name" value="CXC DOMAIN-CONTAINING PROTEIN-RELATED"/>
    <property type="match status" value="1"/>
</dbReference>
<dbReference type="AlphaFoldDB" id="E2ARQ6"/>
<dbReference type="OMA" id="LYKYIMP"/>
<protein>
    <submittedName>
        <fullName evidence="1">Uncharacterized protein</fullName>
    </submittedName>
</protein>
<dbReference type="PANTHER" id="PTHR47018:SF3">
    <property type="entry name" value="MYCBP-ASSOCIATED PROTEIN"/>
    <property type="match status" value="1"/>
</dbReference>
<organism evidence="2">
    <name type="scientific">Camponotus floridanus</name>
    <name type="common">Florida carpenter ant</name>
    <dbReference type="NCBI Taxonomy" id="104421"/>
    <lineage>
        <taxon>Eukaryota</taxon>
        <taxon>Metazoa</taxon>
        <taxon>Ecdysozoa</taxon>
        <taxon>Arthropoda</taxon>
        <taxon>Hexapoda</taxon>
        <taxon>Insecta</taxon>
        <taxon>Pterygota</taxon>
        <taxon>Neoptera</taxon>
        <taxon>Endopterygota</taxon>
        <taxon>Hymenoptera</taxon>
        <taxon>Apocrita</taxon>
        <taxon>Aculeata</taxon>
        <taxon>Formicoidea</taxon>
        <taxon>Formicidae</taxon>
        <taxon>Formicinae</taxon>
        <taxon>Camponotus</taxon>
    </lineage>
</organism>
<name>E2ARQ6_CAMFO</name>
<evidence type="ECO:0000313" key="1">
    <source>
        <dbReference type="EMBL" id="EFN63887.1"/>
    </source>
</evidence>
<proteinExistence type="predicted"/>
<dbReference type="Proteomes" id="UP000000311">
    <property type="component" value="Unassembled WGS sequence"/>
</dbReference>
<gene>
    <name evidence="1" type="ORF">EAG_08092</name>
</gene>
<sequence>KTAQYYMMYIYFVNHYLTFSRSIRTGDFSLYKYIMPKIANLFFSFNQPNYARWLVKYHDNLIKVDTINPELMQEMEQGYFGIQRTDKSFSRQPIDLTLEQTINADAAKRLVGI</sequence>